<dbReference type="EMBL" id="PJQY01002491">
    <property type="protein sequence ID" value="PQP93133.1"/>
    <property type="molecule type" value="Genomic_DNA"/>
</dbReference>
<dbReference type="Pfam" id="PF00646">
    <property type="entry name" value="F-box"/>
    <property type="match status" value="1"/>
</dbReference>
<feature type="domain" description="F-box" evidence="1">
    <location>
        <begin position="4"/>
        <end position="40"/>
    </location>
</feature>
<proteinExistence type="predicted"/>
<dbReference type="Proteomes" id="UP000250321">
    <property type="component" value="Unassembled WGS sequence"/>
</dbReference>
<dbReference type="AlphaFoldDB" id="A0A314XP95"/>
<dbReference type="Gene3D" id="1.20.1280.50">
    <property type="match status" value="1"/>
</dbReference>
<dbReference type="InterPro" id="IPR032675">
    <property type="entry name" value="LRR_dom_sf"/>
</dbReference>
<dbReference type="OrthoDB" id="1159167at2759"/>
<name>A0A314XP95_PRUYE</name>
<dbReference type="InterPro" id="IPR055411">
    <property type="entry name" value="LRR_FXL15/At3g58940/PEG3-like"/>
</dbReference>
<dbReference type="InterPro" id="IPR001810">
    <property type="entry name" value="F-box_dom"/>
</dbReference>
<keyword evidence="3" id="KW-1185">Reference proteome</keyword>
<evidence type="ECO:0000313" key="2">
    <source>
        <dbReference type="EMBL" id="PQP93133.1"/>
    </source>
</evidence>
<dbReference type="STRING" id="2094558.A0A314XP95"/>
<dbReference type="PANTHER" id="PTHR31900">
    <property type="entry name" value="F-BOX/RNI SUPERFAMILY PROTEIN-RELATED"/>
    <property type="match status" value="1"/>
</dbReference>
<dbReference type="Pfam" id="PF24758">
    <property type="entry name" value="LRR_At5g56370"/>
    <property type="match status" value="1"/>
</dbReference>
<evidence type="ECO:0000313" key="3">
    <source>
        <dbReference type="Proteomes" id="UP000250321"/>
    </source>
</evidence>
<dbReference type="CDD" id="cd09917">
    <property type="entry name" value="F-box_SF"/>
    <property type="match status" value="1"/>
</dbReference>
<dbReference type="Gene3D" id="3.80.10.10">
    <property type="entry name" value="Ribonuclease Inhibitor"/>
    <property type="match status" value="1"/>
</dbReference>
<accession>A0A314XP95</accession>
<comment type="caution">
    <text evidence="2">The sequence shown here is derived from an EMBL/GenBank/DDBJ whole genome shotgun (WGS) entry which is preliminary data.</text>
</comment>
<reference evidence="2 3" key="1">
    <citation type="submission" date="2018-02" db="EMBL/GenBank/DDBJ databases">
        <title>Draft genome of wild Prunus yedoensis var. nudiflora.</title>
        <authorList>
            <person name="Baek S."/>
            <person name="Kim J.-H."/>
            <person name="Choi K."/>
            <person name="Kim G.-B."/>
            <person name="Cho A."/>
            <person name="Jang H."/>
            <person name="Shin C.-H."/>
            <person name="Yu H.-J."/>
            <person name="Mun J.-H."/>
        </authorList>
    </citation>
    <scope>NUCLEOTIDE SEQUENCE [LARGE SCALE GENOMIC DNA]</scope>
    <source>
        <strain evidence="3">cv. Jeju island</strain>
        <tissue evidence="2">Leaf</tissue>
    </source>
</reference>
<dbReference type="InterPro" id="IPR050232">
    <property type="entry name" value="FBL13/AtMIF1-like"/>
</dbReference>
<dbReference type="InterPro" id="IPR036047">
    <property type="entry name" value="F-box-like_dom_sf"/>
</dbReference>
<protein>
    <submittedName>
        <fullName evidence="2">F-box/LRR-repeat protein</fullName>
    </submittedName>
</protein>
<dbReference type="SUPFAM" id="SSF52047">
    <property type="entry name" value="RNI-like"/>
    <property type="match status" value="1"/>
</dbReference>
<evidence type="ECO:0000259" key="1">
    <source>
        <dbReference type="PROSITE" id="PS50181"/>
    </source>
</evidence>
<gene>
    <name evidence="2" type="ORF">Pyn_31188</name>
</gene>
<sequence>MTDGFRFSNVPDEVAHRILSFLAITDLTRFGCVSKRCRELPLSAPSLDFDLSTSDYTFASTCEKRIQLLNYLDSFLCRHGDNKIQRFRVRLECHCVEKKIKWMADKTRSFRIRREACECRKEYSRIVRWVEIAVRRGVEVLHLEIFIDEKQCGLDSLVPSCVFLCGSLKTLELDFGMNYPKVLKKPSSSSFSSNLQRLDLRNVEIHEGFFEWMSSSCKGLKELSLDNCRAESITIQSSSLESFRYIYDDDDLSDFDIIAPNLKCVAWKANMFVFQNVEKCTRLEKVELLLQPQKHDALVLFEVLRGISTVKHLTLNHETTMVLFEGGSMPALENVSYLCLNIYCLCDILVPAMASLFRGIPNLTTLEITSIWPDLDNCSEFDTRYWKSLNLAFVHKLEEVDIHMLIGSNAVEFAKYVLEHAQKLKKMRIVHTAEQSKVLWRVNESKKISDATLVFEEAEE</sequence>
<dbReference type="PANTHER" id="PTHR31900:SF32">
    <property type="entry name" value="F-BOX_RNI_FBD-LIKE DOMAIN PROTEIN"/>
    <property type="match status" value="1"/>
</dbReference>
<dbReference type="SUPFAM" id="SSF81383">
    <property type="entry name" value="F-box domain"/>
    <property type="match status" value="1"/>
</dbReference>
<organism evidence="2 3">
    <name type="scientific">Prunus yedoensis var. nudiflora</name>
    <dbReference type="NCBI Taxonomy" id="2094558"/>
    <lineage>
        <taxon>Eukaryota</taxon>
        <taxon>Viridiplantae</taxon>
        <taxon>Streptophyta</taxon>
        <taxon>Embryophyta</taxon>
        <taxon>Tracheophyta</taxon>
        <taxon>Spermatophyta</taxon>
        <taxon>Magnoliopsida</taxon>
        <taxon>eudicotyledons</taxon>
        <taxon>Gunneridae</taxon>
        <taxon>Pentapetalae</taxon>
        <taxon>rosids</taxon>
        <taxon>fabids</taxon>
        <taxon>Rosales</taxon>
        <taxon>Rosaceae</taxon>
        <taxon>Amygdaloideae</taxon>
        <taxon>Amygdaleae</taxon>
        <taxon>Prunus</taxon>
    </lineage>
</organism>
<dbReference type="PROSITE" id="PS50181">
    <property type="entry name" value="FBOX"/>
    <property type="match status" value="1"/>
</dbReference>